<evidence type="ECO:0000256" key="4">
    <source>
        <dbReference type="ARBA" id="ARBA00022723"/>
    </source>
</evidence>
<keyword evidence="6" id="KW-0411">Iron-sulfur</keyword>
<dbReference type="PANTHER" id="PTHR43787:SF11">
    <property type="entry name" value="UPF0026 PROTEIN SLR1464"/>
    <property type="match status" value="1"/>
</dbReference>
<keyword evidence="2" id="KW-0004">4Fe-4S</keyword>
<dbReference type="SFLD" id="SFLDG01083">
    <property type="entry name" value="Uncharacterised_Radical_SAM_Su"/>
    <property type="match status" value="1"/>
</dbReference>
<evidence type="ECO:0000256" key="6">
    <source>
        <dbReference type="ARBA" id="ARBA00023014"/>
    </source>
</evidence>
<proteinExistence type="predicted"/>
<keyword evidence="4" id="KW-0479">Metal-binding</keyword>
<dbReference type="GO" id="GO:0003824">
    <property type="term" value="F:catalytic activity"/>
    <property type="evidence" value="ECO:0007669"/>
    <property type="project" value="InterPro"/>
</dbReference>
<dbReference type="PANTHER" id="PTHR43787">
    <property type="entry name" value="FEMO COFACTOR BIOSYNTHESIS PROTEIN NIFB-RELATED"/>
    <property type="match status" value="1"/>
</dbReference>
<dbReference type="GO" id="GO:0051539">
    <property type="term" value="F:4 iron, 4 sulfur cluster binding"/>
    <property type="evidence" value="ECO:0007669"/>
    <property type="project" value="UniProtKB-KW"/>
</dbReference>
<dbReference type="InterPro" id="IPR040084">
    <property type="entry name" value="GTPase_Obg"/>
</dbReference>
<dbReference type="AlphaFoldDB" id="A0A3B1DJQ0"/>
<dbReference type="SFLD" id="SFLDS00029">
    <property type="entry name" value="Radical_SAM"/>
    <property type="match status" value="1"/>
</dbReference>
<evidence type="ECO:0000259" key="7">
    <source>
        <dbReference type="PROSITE" id="PS51918"/>
    </source>
</evidence>
<evidence type="ECO:0000256" key="5">
    <source>
        <dbReference type="ARBA" id="ARBA00023004"/>
    </source>
</evidence>
<organism evidence="8">
    <name type="scientific">hydrothermal vent metagenome</name>
    <dbReference type="NCBI Taxonomy" id="652676"/>
    <lineage>
        <taxon>unclassified sequences</taxon>
        <taxon>metagenomes</taxon>
        <taxon>ecological metagenomes</taxon>
    </lineage>
</organism>
<comment type="cofactor">
    <cofactor evidence="1">
        <name>[4Fe-4S] cluster</name>
        <dbReference type="ChEBI" id="CHEBI:49883"/>
    </cofactor>
</comment>
<reference evidence="8" key="1">
    <citation type="submission" date="2018-06" db="EMBL/GenBank/DDBJ databases">
        <authorList>
            <person name="Zhirakovskaya E."/>
        </authorList>
    </citation>
    <scope>NUCLEOTIDE SEQUENCE</scope>
</reference>
<dbReference type="InterPro" id="IPR007197">
    <property type="entry name" value="rSAM"/>
</dbReference>
<evidence type="ECO:0000256" key="3">
    <source>
        <dbReference type="ARBA" id="ARBA00022691"/>
    </source>
</evidence>
<dbReference type="InterPro" id="IPR058240">
    <property type="entry name" value="rSAM_sf"/>
</dbReference>
<dbReference type="Pfam" id="PF04055">
    <property type="entry name" value="Radical_SAM"/>
    <property type="match status" value="1"/>
</dbReference>
<feature type="domain" description="Radical SAM core" evidence="7">
    <location>
        <begin position="18"/>
        <end position="245"/>
    </location>
</feature>
<dbReference type="SUPFAM" id="SSF102114">
    <property type="entry name" value="Radical SAM enzymes"/>
    <property type="match status" value="1"/>
</dbReference>
<evidence type="ECO:0000256" key="1">
    <source>
        <dbReference type="ARBA" id="ARBA00001966"/>
    </source>
</evidence>
<keyword evidence="5" id="KW-0408">Iron</keyword>
<dbReference type="PROSITE" id="PS51918">
    <property type="entry name" value="RADICAL_SAM"/>
    <property type="match status" value="1"/>
</dbReference>
<protein>
    <recommendedName>
        <fullName evidence="7">Radical SAM core domain-containing protein</fullName>
    </recommendedName>
</protein>
<evidence type="ECO:0000313" key="8">
    <source>
        <dbReference type="EMBL" id="VAX35210.1"/>
    </source>
</evidence>
<name>A0A3B1DJQ0_9ZZZZ</name>
<dbReference type="Gene3D" id="3.20.20.70">
    <property type="entry name" value="Aldolase class I"/>
    <property type="match status" value="1"/>
</dbReference>
<evidence type="ECO:0000256" key="2">
    <source>
        <dbReference type="ARBA" id="ARBA00022485"/>
    </source>
</evidence>
<dbReference type="EMBL" id="UOGJ01000037">
    <property type="protein sequence ID" value="VAX35210.1"/>
    <property type="molecule type" value="Genomic_DNA"/>
</dbReference>
<accession>A0A3B1DJQ0</accession>
<gene>
    <name evidence="8" type="ORF">MNBD_UNCLBAC01-232</name>
</gene>
<dbReference type="InterPro" id="IPR013785">
    <property type="entry name" value="Aldolase_TIM"/>
</dbReference>
<keyword evidence="3" id="KW-0949">S-adenosyl-L-methionine</keyword>
<sequence length="261" mass="29566">MKSEFKYIYGPVYSWRMGMSLGVDPLSTKSKICNFDCVYCQLGKTVEFVNIRKVFVSVDEVMNEINHFPSKEIDYYTFSGRGEPTLAKNLGEMIRAVKQETGGKVAVITDSALMDHEDVRLDLCLADFVLAKLDACSQESLQSIDVPASGVQYENIIKGINLFKKEFSGRLALQMMFIQENKHLAESMASVARDIGADEIQLNTPLRPSAAQPLTKSEMEKIKIYFQDLPATNIYDVKRKNISPLNDRDTLRRHGNFKKTR</sequence>
<dbReference type="GO" id="GO:0046872">
    <property type="term" value="F:metal ion binding"/>
    <property type="evidence" value="ECO:0007669"/>
    <property type="project" value="UniProtKB-KW"/>
</dbReference>